<feature type="domain" description="Methyl-accepting transducer" evidence="12">
    <location>
        <begin position="146"/>
        <end position="315"/>
    </location>
</feature>
<dbReference type="SUPFAM" id="SSF58104">
    <property type="entry name" value="Methyl-accepting chemotaxis protein (MCP) signaling domain"/>
    <property type="match status" value="1"/>
</dbReference>
<feature type="compositionally biased region" description="Polar residues" evidence="10">
    <location>
        <begin position="377"/>
        <end position="391"/>
    </location>
</feature>
<feature type="transmembrane region" description="Helical" evidence="11">
    <location>
        <begin position="5"/>
        <end position="21"/>
    </location>
</feature>
<dbReference type="GO" id="GO:0007165">
    <property type="term" value="P:signal transduction"/>
    <property type="evidence" value="ECO:0007669"/>
    <property type="project" value="UniProtKB-KW"/>
</dbReference>
<keyword evidence="2" id="KW-1003">Cell membrane</keyword>
<keyword evidence="7 11" id="KW-0472">Membrane</keyword>
<evidence type="ECO:0000256" key="9">
    <source>
        <dbReference type="ARBA" id="ARBA00029447"/>
    </source>
</evidence>
<evidence type="ECO:0000256" key="6">
    <source>
        <dbReference type="ARBA" id="ARBA00022989"/>
    </source>
</evidence>
<protein>
    <submittedName>
        <fullName evidence="13">Methyl-accepting chemotaxis protein</fullName>
    </submittedName>
</protein>
<dbReference type="Pfam" id="PF00015">
    <property type="entry name" value="MCPsignal"/>
    <property type="match status" value="1"/>
</dbReference>
<evidence type="ECO:0000256" key="10">
    <source>
        <dbReference type="SAM" id="MobiDB-lite"/>
    </source>
</evidence>
<comment type="subcellular location">
    <subcellularLocation>
        <location evidence="1">Cell membrane</location>
        <topology evidence="1">Multi-pass membrane protein</topology>
    </subcellularLocation>
</comment>
<accession>A0A3B0WT93</accession>
<dbReference type="GO" id="GO:0005886">
    <property type="term" value="C:plasma membrane"/>
    <property type="evidence" value="ECO:0007669"/>
    <property type="project" value="UniProtKB-SubCell"/>
</dbReference>
<evidence type="ECO:0000256" key="7">
    <source>
        <dbReference type="ARBA" id="ARBA00023136"/>
    </source>
</evidence>
<dbReference type="InterPro" id="IPR004089">
    <property type="entry name" value="MCPsignal_dom"/>
</dbReference>
<keyword evidence="8" id="KW-0807">Transducer</keyword>
<dbReference type="Gene3D" id="1.10.287.950">
    <property type="entry name" value="Methyl-accepting chemotaxis protein"/>
    <property type="match status" value="1"/>
</dbReference>
<evidence type="ECO:0000256" key="5">
    <source>
        <dbReference type="ARBA" id="ARBA00022692"/>
    </source>
</evidence>
<dbReference type="GO" id="GO:0004888">
    <property type="term" value="F:transmembrane signaling receptor activity"/>
    <property type="evidence" value="ECO:0007669"/>
    <property type="project" value="InterPro"/>
</dbReference>
<reference evidence="13" key="1">
    <citation type="submission" date="2018-06" db="EMBL/GenBank/DDBJ databases">
        <authorList>
            <person name="Zhirakovskaya E."/>
        </authorList>
    </citation>
    <scope>NUCLEOTIDE SEQUENCE</scope>
</reference>
<evidence type="ECO:0000313" key="13">
    <source>
        <dbReference type="EMBL" id="VAW54332.1"/>
    </source>
</evidence>
<feature type="transmembrane region" description="Helical" evidence="11">
    <location>
        <begin position="27"/>
        <end position="46"/>
    </location>
</feature>
<evidence type="ECO:0000256" key="11">
    <source>
        <dbReference type="SAM" id="Phobius"/>
    </source>
</evidence>
<feature type="region of interest" description="Disordered" evidence="10">
    <location>
        <begin position="377"/>
        <end position="397"/>
    </location>
</feature>
<comment type="similarity">
    <text evidence="9">Belongs to the methyl-accepting chemotaxis (MCP) protein family.</text>
</comment>
<sequence length="397" mass="44329">MKYIIAASILSILILIFENFFSNGYYVFYELVSIICIWGIASYFVFQQAKVSINQYSIENEKNRYISTQDFLKNSENQYGKLSDEFKVIISKVDIMKKIVSDAVLGLSESFTGLSQQSQSQESLMHELIEGLHINDETNNQNKFIQETKEVLEYFVNNITEVSRGGMTMVYTVDDIETQMDNVNQLLAEISAIADQTNLLALNAAIEAARAGEAGRGFAVVADEVRALSTNSNNLNEKIRIVVEKSKANISKAKAIVGDIAGKDMSVAMQHKSRVDEVLLMMEEKNSFVNEKLSMASGIAKNIEQSVNTAVRSLQFEDIARQQCDQLNEHIGLVDNLFSGMKSDINLIGSNEAAMSTMSRLIHELNENIMQVTEKSKNIHSTTASQENMSQGEVDLF</sequence>
<dbReference type="EMBL" id="UOFF01000057">
    <property type="protein sequence ID" value="VAW54332.1"/>
    <property type="molecule type" value="Genomic_DNA"/>
</dbReference>
<name>A0A3B0WT93_9ZZZZ</name>
<dbReference type="AlphaFoldDB" id="A0A3B0WT93"/>
<gene>
    <name evidence="13" type="ORF">MNBD_GAMMA07-346</name>
</gene>
<dbReference type="PANTHER" id="PTHR32089:SF39">
    <property type="entry name" value="METHYL-ACCEPTING CHEMOTAXIS PROTEIN HLYB"/>
    <property type="match status" value="1"/>
</dbReference>
<keyword evidence="5 11" id="KW-0812">Transmembrane</keyword>
<evidence type="ECO:0000256" key="2">
    <source>
        <dbReference type="ARBA" id="ARBA00022475"/>
    </source>
</evidence>
<keyword evidence="6 11" id="KW-1133">Transmembrane helix</keyword>
<organism evidence="13">
    <name type="scientific">hydrothermal vent metagenome</name>
    <dbReference type="NCBI Taxonomy" id="652676"/>
    <lineage>
        <taxon>unclassified sequences</taxon>
        <taxon>metagenomes</taxon>
        <taxon>ecological metagenomes</taxon>
    </lineage>
</organism>
<dbReference type="SMART" id="SM00283">
    <property type="entry name" value="MA"/>
    <property type="match status" value="1"/>
</dbReference>
<proteinExistence type="inferred from homology"/>
<evidence type="ECO:0000256" key="3">
    <source>
        <dbReference type="ARBA" id="ARBA00022481"/>
    </source>
</evidence>
<evidence type="ECO:0000256" key="4">
    <source>
        <dbReference type="ARBA" id="ARBA00022500"/>
    </source>
</evidence>
<dbReference type="PRINTS" id="PR00260">
    <property type="entry name" value="CHEMTRNSDUCR"/>
</dbReference>
<keyword evidence="3" id="KW-0488">Methylation</keyword>
<keyword evidence="4" id="KW-0145">Chemotaxis</keyword>
<evidence type="ECO:0000256" key="8">
    <source>
        <dbReference type="ARBA" id="ARBA00023224"/>
    </source>
</evidence>
<evidence type="ECO:0000256" key="1">
    <source>
        <dbReference type="ARBA" id="ARBA00004651"/>
    </source>
</evidence>
<evidence type="ECO:0000259" key="12">
    <source>
        <dbReference type="PROSITE" id="PS50111"/>
    </source>
</evidence>
<dbReference type="PANTHER" id="PTHR32089">
    <property type="entry name" value="METHYL-ACCEPTING CHEMOTAXIS PROTEIN MCPB"/>
    <property type="match status" value="1"/>
</dbReference>
<dbReference type="GO" id="GO:0006935">
    <property type="term" value="P:chemotaxis"/>
    <property type="evidence" value="ECO:0007669"/>
    <property type="project" value="UniProtKB-KW"/>
</dbReference>
<dbReference type="PROSITE" id="PS50111">
    <property type="entry name" value="CHEMOTAXIS_TRANSDUC_2"/>
    <property type="match status" value="1"/>
</dbReference>
<dbReference type="InterPro" id="IPR004090">
    <property type="entry name" value="Chemotax_Me-accpt_rcpt"/>
</dbReference>